<keyword evidence="5" id="KW-1185">Reference proteome</keyword>
<evidence type="ECO:0000313" key="5">
    <source>
        <dbReference type="Proteomes" id="UP001157138"/>
    </source>
</evidence>
<evidence type="ECO:0000256" key="1">
    <source>
        <dbReference type="ARBA" id="ARBA00005541"/>
    </source>
</evidence>
<evidence type="ECO:0000313" key="4">
    <source>
        <dbReference type="EMBL" id="GLT19933.1"/>
    </source>
</evidence>
<dbReference type="Proteomes" id="UP001157138">
    <property type="component" value="Unassembled WGS sequence"/>
</dbReference>
<sequence>MTVTETAQTEVVETETEQDILVIAENFDPFDSVATITFGHQALDKITAFSDSILNQVRVRDSGEAGDILQAMVASMDTSDFEQLGQRSFLSKLPLIGELFDSFKKFSTSFDSVKKQLDSLAERLEGQQAKLAHDVNQLDELYQYNLGLLNELERYIEAGRYKLAQLNQELLPELLSKSEQSSDALDAQQCRDATQAVARLEKRIHNLELTKLAAIQTAPQIRLSQEGNKMLMEDIQDIIHNTFPLWKRQFLIAISNYEKENALQITKAVKDYTNKQYVQNAEKLKVLEEQIAENYQRGILDLDSLQTVNQLTIETLNNTLARAKEGREQREKAQKVIEQAEQELKLALQQSFVG</sequence>
<dbReference type="RefSeq" id="WP_284193769.1">
    <property type="nucleotide sequence ID" value="NZ_BSPW01000088.1"/>
</dbReference>
<feature type="coiled-coil region" evidence="3">
    <location>
        <begin position="313"/>
        <end position="350"/>
    </location>
</feature>
<name>A0ABQ6F325_9VIBR</name>
<dbReference type="Pfam" id="PF05816">
    <property type="entry name" value="TelA"/>
    <property type="match status" value="1"/>
</dbReference>
<proteinExistence type="inferred from homology"/>
<evidence type="ECO:0000256" key="2">
    <source>
        <dbReference type="PIRNR" id="PIRNR026508"/>
    </source>
</evidence>
<dbReference type="InterPro" id="IPR008863">
    <property type="entry name" value="Toxic_anion-R_TelA"/>
</dbReference>
<comment type="similarity">
    <text evidence="1 2">Belongs to the TelA family.</text>
</comment>
<organism evidence="4 5">
    <name type="scientific">Vibrio zhanjiangensis</name>
    <dbReference type="NCBI Taxonomy" id="1046128"/>
    <lineage>
        <taxon>Bacteria</taxon>
        <taxon>Pseudomonadati</taxon>
        <taxon>Pseudomonadota</taxon>
        <taxon>Gammaproteobacteria</taxon>
        <taxon>Vibrionales</taxon>
        <taxon>Vibrionaceae</taxon>
        <taxon>Vibrio</taxon>
    </lineage>
</organism>
<keyword evidence="3" id="KW-0175">Coiled coil</keyword>
<evidence type="ECO:0000256" key="3">
    <source>
        <dbReference type="SAM" id="Coils"/>
    </source>
</evidence>
<comment type="caution">
    <text evidence="4">The sequence shown here is derived from an EMBL/GenBank/DDBJ whole genome shotgun (WGS) entry which is preliminary data.</text>
</comment>
<dbReference type="PANTHER" id="PTHR38432:SF1">
    <property type="entry name" value="TELA-LIKE PROTEIN SAOUHSC_01408"/>
    <property type="match status" value="1"/>
</dbReference>
<reference evidence="5" key="1">
    <citation type="journal article" date="2019" name="Int. J. Syst. Evol. Microbiol.">
        <title>The Global Catalogue of Microorganisms (GCM) 10K type strain sequencing project: providing services to taxonomists for standard genome sequencing and annotation.</title>
        <authorList>
            <consortium name="The Broad Institute Genomics Platform"/>
            <consortium name="The Broad Institute Genome Sequencing Center for Infectious Disease"/>
            <person name="Wu L."/>
            <person name="Ma J."/>
        </authorList>
    </citation>
    <scope>NUCLEOTIDE SEQUENCE [LARGE SCALE GENOMIC DNA]</scope>
    <source>
        <strain evidence="5">NBRC 108723</strain>
    </source>
</reference>
<dbReference type="EMBL" id="BSPW01000088">
    <property type="protein sequence ID" value="GLT19933.1"/>
    <property type="molecule type" value="Genomic_DNA"/>
</dbReference>
<accession>A0ABQ6F325</accession>
<gene>
    <name evidence="4" type="ORF">GCM10007938_37160</name>
</gene>
<dbReference type="PANTHER" id="PTHR38432">
    <property type="entry name" value="TELA-LIKE PROTEIN SAOUHSC_01408"/>
    <property type="match status" value="1"/>
</dbReference>
<protein>
    <submittedName>
        <fullName evidence="4">Toxic anion resistance protein</fullName>
    </submittedName>
</protein>
<dbReference type="PIRSF" id="PIRSF026508">
    <property type="entry name" value="TelA"/>
    <property type="match status" value="1"/>
</dbReference>
<feature type="coiled-coil region" evidence="3">
    <location>
        <begin position="110"/>
        <end position="217"/>
    </location>
</feature>